<gene>
    <name evidence="4" type="ORF">SAMN06265376_1028</name>
</gene>
<dbReference type="GO" id="GO:0046872">
    <property type="term" value="F:metal ion binding"/>
    <property type="evidence" value="ECO:0007669"/>
    <property type="project" value="InterPro"/>
</dbReference>
<dbReference type="PANTHER" id="PTHR11851">
    <property type="entry name" value="METALLOPROTEASE"/>
    <property type="match status" value="1"/>
</dbReference>
<name>A0A238YEF0_9FLAO</name>
<reference evidence="4 5" key="1">
    <citation type="submission" date="2017-06" db="EMBL/GenBank/DDBJ databases">
        <authorList>
            <person name="Kim H.J."/>
            <person name="Triplett B.A."/>
        </authorList>
    </citation>
    <scope>NUCLEOTIDE SEQUENCE [LARGE SCALE GENOMIC DNA]</scope>
    <source>
        <strain evidence="4 5">DSM 25597</strain>
    </source>
</reference>
<evidence type="ECO:0000259" key="3">
    <source>
        <dbReference type="Pfam" id="PF05193"/>
    </source>
</evidence>
<dbReference type="InterPro" id="IPR050361">
    <property type="entry name" value="MPP/UQCRC_Complex"/>
</dbReference>
<dbReference type="OrthoDB" id="9811314at2"/>
<keyword evidence="5" id="KW-1185">Reference proteome</keyword>
<proteinExistence type="predicted"/>
<dbReference type="AlphaFoldDB" id="A0A238YEF0"/>
<dbReference type="SUPFAM" id="SSF63411">
    <property type="entry name" value="LuxS/MPP-like metallohydrolase"/>
    <property type="match status" value="2"/>
</dbReference>
<keyword evidence="1" id="KW-0732">Signal</keyword>
<organism evidence="4 5">
    <name type="scientific">Dokdonia pacifica</name>
    <dbReference type="NCBI Taxonomy" id="1627892"/>
    <lineage>
        <taxon>Bacteria</taxon>
        <taxon>Pseudomonadati</taxon>
        <taxon>Bacteroidota</taxon>
        <taxon>Flavobacteriia</taxon>
        <taxon>Flavobacteriales</taxon>
        <taxon>Flavobacteriaceae</taxon>
        <taxon>Dokdonia</taxon>
    </lineage>
</organism>
<evidence type="ECO:0000313" key="4">
    <source>
        <dbReference type="EMBL" id="SNR69527.1"/>
    </source>
</evidence>
<feature type="domain" description="Peptidase M16 C-terminal" evidence="3">
    <location>
        <begin position="197"/>
        <end position="376"/>
    </location>
</feature>
<dbReference type="InterPro" id="IPR011765">
    <property type="entry name" value="Pept_M16_N"/>
</dbReference>
<dbReference type="Pfam" id="PF00675">
    <property type="entry name" value="Peptidase_M16"/>
    <property type="match status" value="1"/>
</dbReference>
<dbReference type="InterPro" id="IPR011249">
    <property type="entry name" value="Metalloenz_LuxS/M16"/>
</dbReference>
<dbReference type="Pfam" id="PF05193">
    <property type="entry name" value="Peptidase_M16_C"/>
    <property type="match status" value="1"/>
</dbReference>
<dbReference type="Proteomes" id="UP000198379">
    <property type="component" value="Unassembled WGS sequence"/>
</dbReference>
<feature type="domain" description="Peptidase M16 N-terminal" evidence="2">
    <location>
        <begin position="51"/>
        <end position="167"/>
    </location>
</feature>
<evidence type="ECO:0000259" key="2">
    <source>
        <dbReference type="Pfam" id="PF00675"/>
    </source>
</evidence>
<dbReference type="EMBL" id="FZNY01000002">
    <property type="protein sequence ID" value="SNR69527.1"/>
    <property type="molecule type" value="Genomic_DNA"/>
</dbReference>
<sequence>MKKIIILGAFLLLVTASFAQIDRSKQPKPGPAPTINLQDPNTFSLKNGLKVLVVENHKLPRVSIQLTMDNPLIVEGDKAGTSDLVAALLGKGSQNISKDDFNEEVDFLGSSINFGSQSAFGNGLSKYFNRIIELMADAGLNPNFTQEEFDKERERIIEGIKSNESSVSAIAGRVQSVLAYGADHPYGEYTTEATINNVTLADVKKFHNDYFRPNNAYLIIIGDVNFKDVQKAVKKNFKSWEEGSIPQTPFGTPQNPSEAEIDFISMDNAVQSEIAVQNTVSLKMSDPDYFPTLIANKILGGGGEARLFNNLREDKGYTYGAYSSIGSNEKTVSRFRASASVRNAVTDSAVVEFMKEIEKIGNQFVSDEELANAKAKYVGDFVLALERPQTIANYAYNIETRGLSKDYYKNYLANLNKVSKEDVKNAAQKYFQGDNAQIVVTGKGSEVAENLENIVINGKKLTVNYYDKTGAKTARPDFNKAIPADMNVAKVMERYIEAIGGKATLSNVNSVFIKAEASIQGQTLNLELKRTTKNQFVQDIMMAGNSMSKQVIDGNKGYVVARGQRKDLSDDELKKAQASSSPFPEVNWINGGATLEKIEKVQGEDAYIIRVSKEKTIAYSMKSGLKLQETTTTEAGGQTVQQTLSYSDYKDLNGIMFPFTLSQSFGPQSLDFKVTEIKVNEGISDQDFD</sequence>
<dbReference type="PANTHER" id="PTHR11851:SF224">
    <property type="entry name" value="PROCESSING PROTEASE"/>
    <property type="match status" value="1"/>
</dbReference>
<feature type="chain" id="PRO_5012647232" evidence="1">
    <location>
        <begin position="20"/>
        <end position="689"/>
    </location>
</feature>
<evidence type="ECO:0000256" key="1">
    <source>
        <dbReference type="SAM" id="SignalP"/>
    </source>
</evidence>
<dbReference type="InterPro" id="IPR007863">
    <property type="entry name" value="Peptidase_M16_C"/>
</dbReference>
<feature type="signal peptide" evidence="1">
    <location>
        <begin position="1"/>
        <end position="19"/>
    </location>
</feature>
<accession>A0A238YEF0</accession>
<evidence type="ECO:0000313" key="5">
    <source>
        <dbReference type="Proteomes" id="UP000198379"/>
    </source>
</evidence>
<dbReference type="Gene3D" id="3.30.830.10">
    <property type="entry name" value="Metalloenzyme, LuxS/M16 peptidase-like"/>
    <property type="match status" value="2"/>
</dbReference>
<dbReference type="RefSeq" id="WP_089370799.1">
    <property type="nucleotide sequence ID" value="NZ_BMEP01000001.1"/>
</dbReference>
<protein>
    <submittedName>
        <fullName evidence="4">Predicted Zn-dependent peptidase</fullName>
    </submittedName>
</protein>